<gene>
    <name evidence="1" type="ORF">GCM10022403_052280</name>
</gene>
<name>A0ABP7I8A4_9ACTN</name>
<dbReference type="Proteomes" id="UP001501009">
    <property type="component" value="Unassembled WGS sequence"/>
</dbReference>
<organism evidence="1 2">
    <name type="scientific">Streptomyces coacervatus</name>
    <dbReference type="NCBI Taxonomy" id="647381"/>
    <lineage>
        <taxon>Bacteria</taxon>
        <taxon>Bacillati</taxon>
        <taxon>Actinomycetota</taxon>
        <taxon>Actinomycetes</taxon>
        <taxon>Kitasatosporales</taxon>
        <taxon>Streptomycetaceae</taxon>
        <taxon>Streptomyces</taxon>
    </lineage>
</organism>
<dbReference type="SUPFAM" id="SSF49785">
    <property type="entry name" value="Galactose-binding domain-like"/>
    <property type="match status" value="1"/>
</dbReference>
<sequence length="618" mass="65804">MPAAAPPYPARTIDISTGWEGRLVPTLDNTWGDLALPAGSSVDEPQIWTMRWTETDAPEAHWEQTRATYGNRVRVLPPVPAAKAPGPLDRASAARVLAGELPLVAPDEDWAVSLYSSSRGIPDPDGLLGNKGLVTEEFVRVPVPGSGSVARVRAIVETDHRGTADLHVGAAAAKRVWWNGEQVPTGSGYLVTTRVEVAQPHNILEYELSEAQDRPSQISAKAHAPLGSYFCLSRPDGFAQRPQFMCLPEGVCPDGSVTYRGRLRLPCDDARAVLVVGAAAGVTVLLDGAIVARQEKVEYYESDWGAVPMFFRHELALGAGDHVLEVVADSVLARDVVFVDLVACAGSDATALVSGAGWEAETGEWHGRTAESAGRRGELQHCHAAVRPHPLPDAEWLTGAPVLGVAVLPVRSTDDVRERAQRFRFTVPPGTVSLDLPLELPARVRIADAAEQPLDRRNLTLPQPLGEPTEIEIVTAPTAVLRGGSAWRGPVRVGTVPAPLPLGDWRSLGLGGWSGGVTYARDLEVPPGPDPVLDLGRVRGSVAVHVDGERIGEAFCAPYRFGLPGAAGRTVRIEVTVHNTLAPYLAEATPTAWAFPSQLSSGLLGPVTLRLPDSDAGE</sequence>
<dbReference type="EMBL" id="BAABDE010000021">
    <property type="protein sequence ID" value="GAA3812042.1"/>
    <property type="molecule type" value="Genomic_DNA"/>
</dbReference>
<evidence type="ECO:0000313" key="1">
    <source>
        <dbReference type="EMBL" id="GAA3812042.1"/>
    </source>
</evidence>
<accession>A0ABP7I8A4</accession>
<evidence type="ECO:0008006" key="3">
    <source>
        <dbReference type="Google" id="ProtNLM"/>
    </source>
</evidence>
<dbReference type="InterPro" id="IPR008979">
    <property type="entry name" value="Galactose-bd-like_sf"/>
</dbReference>
<comment type="caution">
    <text evidence="1">The sequence shown here is derived from an EMBL/GenBank/DDBJ whole genome shotgun (WGS) entry which is preliminary data.</text>
</comment>
<protein>
    <recommendedName>
        <fullName evidence="3">Beta-galactosidase</fullName>
    </recommendedName>
</protein>
<proteinExistence type="predicted"/>
<keyword evidence="2" id="KW-1185">Reference proteome</keyword>
<evidence type="ECO:0000313" key="2">
    <source>
        <dbReference type="Proteomes" id="UP001501009"/>
    </source>
</evidence>
<reference evidence="2" key="1">
    <citation type="journal article" date="2019" name="Int. J. Syst. Evol. Microbiol.">
        <title>The Global Catalogue of Microorganisms (GCM) 10K type strain sequencing project: providing services to taxonomists for standard genome sequencing and annotation.</title>
        <authorList>
            <consortium name="The Broad Institute Genomics Platform"/>
            <consortium name="The Broad Institute Genome Sequencing Center for Infectious Disease"/>
            <person name="Wu L."/>
            <person name="Ma J."/>
        </authorList>
    </citation>
    <scope>NUCLEOTIDE SEQUENCE [LARGE SCALE GENOMIC DNA]</scope>
    <source>
        <strain evidence="2">JCM 17138</strain>
    </source>
</reference>